<dbReference type="AlphaFoldDB" id="A0A9W6LWK4"/>
<dbReference type="RefSeq" id="WP_271172983.1">
    <property type="nucleotide sequence ID" value="NZ_BSEJ01000005.1"/>
</dbReference>
<proteinExistence type="inferred from homology"/>
<accession>A0A9W6LWK4</accession>
<keyword evidence="7" id="KW-1185">Reference proteome</keyword>
<dbReference type="InterPro" id="IPR045959">
    <property type="entry name" value="CGDB"/>
</dbReference>
<evidence type="ECO:0000256" key="2">
    <source>
        <dbReference type="ARBA" id="ARBA00023277"/>
    </source>
</evidence>
<protein>
    <recommendedName>
        <fullName evidence="4">C-deglycosylation enzyme beta subunit</fullName>
    </recommendedName>
</protein>
<organism evidence="6 7">
    <name type="scientific">Microbacterium barkeri</name>
    <dbReference type="NCBI Taxonomy" id="33917"/>
    <lineage>
        <taxon>Bacteria</taxon>
        <taxon>Bacillati</taxon>
        <taxon>Actinomycetota</taxon>
        <taxon>Actinomycetes</taxon>
        <taxon>Micrococcales</taxon>
        <taxon>Microbacteriaceae</taxon>
        <taxon>Microbacterium</taxon>
    </lineage>
</organism>
<dbReference type="GO" id="GO:0016829">
    <property type="term" value="F:lyase activity"/>
    <property type="evidence" value="ECO:0007669"/>
    <property type="project" value="UniProtKB-KW"/>
</dbReference>
<keyword evidence="1" id="KW-0456">Lyase</keyword>
<dbReference type="Proteomes" id="UP001142462">
    <property type="component" value="Unassembled WGS sequence"/>
</dbReference>
<dbReference type="EMBL" id="BSEJ01000005">
    <property type="protein sequence ID" value="GLJ61270.1"/>
    <property type="molecule type" value="Genomic_DNA"/>
</dbReference>
<dbReference type="Pfam" id="PF19906">
    <property type="entry name" value="CGDB"/>
    <property type="match status" value="1"/>
</dbReference>
<evidence type="ECO:0000256" key="3">
    <source>
        <dbReference type="ARBA" id="ARBA00046336"/>
    </source>
</evidence>
<keyword evidence="2" id="KW-0119">Carbohydrate metabolism</keyword>
<reference evidence="6" key="2">
    <citation type="submission" date="2023-01" db="EMBL/GenBank/DDBJ databases">
        <authorList>
            <person name="Sun Q."/>
            <person name="Evtushenko L."/>
        </authorList>
    </citation>
    <scope>NUCLEOTIDE SEQUENCE</scope>
    <source>
        <strain evidence="6">VKM Ac-1020</strain>
    </source>
</reference>
<comment type="caution">
    <text evidence="6">The sequence shown here is derived from an EMBL/GenBank/DDBJ whole genome shotgun (WGS) entry which is preliminary data.</text>
</comment>
<evidence type="ECO:0000313" key="6">
    <source>
        <dbReference type="EMBL" id="GLJ61270.1"/>
    </source>
</evidence>
<evidence type="ECO:0000313" key="7">
    <source>
        <dbReference type="Proteomes" id="UP001142462"/>
    </source>
</evidence>
<comment type="similarity">
    <text evidence="3">Belongs to the C-glycoside deglycosidase beta subunit family.</text>
</comment>
<evidence type="ECO:0000256" key="4">
    <source>
        <dbReference type="ARBA" id="ARBA00047208"/>
    </source>
</evidence>
<evidence type="ECO:0000256" key="1">
    <source>
        <dbReference type="ARBA" id="ARBA00023239"/>
    </source>
</evidence>
<feature type="domain" description="C-glycoside deglycosidase beta subunit" evidence="5">
    <location>
        <begin position="2"/>
        <end position="112"/>
    </location>
</feature>
<name>A0A9W6LWK4_9MICO</name>
<sequence>MLEKSLIQSKGFRNVGGDRPTGFQLRVRSPYYRGVWANLLEEPTLVVDGEEFDASDITWGLPSGEYSFAQLRESTDVRWPLEHAAVLTVAKDGGLAPGVHDVSFTLRMRMSYIPEELQPQAWTATRKAVIVR</sequence>
<reference evidence="6" key="1">
    <citation type="journal article" date="2014" name="Int. J. Syst. Evol. Microbiol.">
        <title>Complete genome sequence of Corynebacterium casei LMG S-19264T (=DSM 44701T), isolated from a smear-ripened cheese.</title>
        <authorList>
            <consortium name="US DOE Joint Genome Institute (JGI-PGF)"/>
            <person name="Walter F."/>
            <person name="Albersmeier A."/>
            <person name="Kalinowski J."/>
            <person name="Ruckert C."/>
        </authorList>
    </citation>
    <scope>NUCLEOTIDE SEQUENCE</scope>
    <source>
        <strain evidence="6">VKM Ac-1020</strain>
    </source>
</reference>
<evidence type="ECO:0000259" key="5">
    <source>
        <dbReference type="Pfam" id="PF19906"/>
    </source>
</evidence>
<gene>
    <name evidence="6" type="ORF">GCM10017576_13990</name>
</gene>